<reference evidence="3 4" key="1">
    <citation type="submission" date="2013-12" db="EMBL/GenBank/DDBJ databases">
        <authorList>
            <person name="Stott M."/>
        </authorList>
    </citation>
    <scope>NUCLEOTIDE SEQUENCE [LARGE SCALE GENOMIC DNA]</scope>
    <source>
        <strain evidence="3 4">K22</strain>
    </source>
</reference>
<protein>
    <submittedName>
        <fullName evidence="3">Uncharacterized protein</fullName>
    </submittedName>
</protein>
<dbReference type="STRING" id="454194.PYK22_00041"/>
<sequence>MAEYRERIEQWRELARRKARELDEKYRIKERVEEGARVAQEAARRGAERLQTEAARLDDEYDVRERARRAAERATQTMRDASRQFRSARRTASSHAEQFWGKAQSYYERASRAYDASARVARATTLTAGGLARLRRWARRHPQEAVMVSLSLVTGVRLGNAFPALDGLLLGAHPHWFTHSALPIYALRKIGAKFDDYLRERERLIELGKLSEAERQRVEFERQMVRLVGAPLLGAFSCAAGVAMWIQIFRPGHIAGAPISWLLGGNPILETIWLFGNGVVCIQQGAKFFVMALDRKDAERLTAALERYAPPVQ</sequence>
<keyword evidence="1" id="KW-0175">Coiled coil</keyword>
<feature type="transmembrane region" description="Helical" evidence="2">
    <location>
        <begin position="225"/>
        <end position="248"/>
    </location>
</feature>
<evidence type="ECO:0000256" key="2">
    <source>
        <dbReference type="SAM" id="Phobius"/>
    </source>
</evidence>
<evidence type="ECO:0000256" key="1">
    <source>
        <dbReference type="SAM" id="Coils"/>
    </source>
</evidence>
<keyword evidence="2" id="KW-0812">Transmembrane</keyword>
<gene>
    <name evidence="3" type="ORF">PYK22_00041</name>
</gene>
<dbReference type="EMBL" id="CBXV010000001">
    <property type="protein sequence ID" value="CDM64049.1"/>
    <property type="molecule type" value="Genomic_DNA"/>
</dbReference>
<keyword evidence="2" id="KW-0472">Membrane</keyword>
<accession>A0A0B6WUY5</accession>
<evidence type="ECO:0000313" key="4">
    <source>
        <dbReference type="Proteomes" id="UP000031518"/>
    </source>
</evidence>
<name>A0A0B6WUY5_9BACT</name>
<organism evidence="3 4">
    <name type="scientific">Pyrinomonas methylaliphatogenes</name>
    <dbReference type="NCBI Taxonomy" id="454194"/>
    <lineage>
        <taxon>Bacteria</taxon>
        <taxon>Pseudomonadati</taxon>
        <taxon>Acidobacteriota</taxon>
        <taxon>Blastocatellia</taxon>
        <taxon>Blastocatellales</taxon>
        <taxon>Pyrinomonadaceae</taxon>
        <taxon>Pyrinomonas</taxon>
    </lineage>
</organism>
<proteinExistence type="predicted"/>
<evidence type="ECO:0000313" key="3">
    <source>
        <dbReference type="EMBL" id="CDM64049.1"/>
    </source>
</evidence>
<keyword evidence="4" id="KW-1185">Reference proteome</keyword>
<reference evidence="3 4" key="2">
    <citation type="submission" date="2015-01" db="EMBL/GenBank/DDBJ databases">
        <title>Complete genome sequence of Pyrinomonas methylaliphatogenes type strain K22T.</title>
        <authorList>
            <person name="Lee K.C.Y."/>
            <person name="Power J.F."/>
            <person name="Dunfield P.F."/>
            <person name="Morgan X.C."/>
            <person name="Huttenhower C."/>
            <person name="Stott M.B."/>
        </authorList>
    </citation>
    <scope>NUCLEOTIDE SEQUENCE [LARGE SCALE GENOMIC DNA]</scope>
    <source>
        <strain evidence="3 4">K22</strain>
    </source>
</reference>
<dbReference type="Proteomes" id="UP000031518">
    <property type="component" value="Unassembled WGS sequence"/>
</dbReference>
<feature type="transmembrane region" description="Helical" evidence="2">
    <location>
        <begin position="268"/>
        <end position="290"/>
    </location>
</feature>
<dbReference type="AlphaFoldDB" id="A0A0B6WUY5"/>
<dbReference type="RefSeq" id="WP_041973029.1">
    <property type="nucleotide sequence ID" value="NZ_CBXV010000001.1"/>
</dbReference>
<feature type="coiled-coil region" evidence="1">
    <location>
        <begin position="1"/>
        <end position="91"/>
    </location>
</feature>
<dbReference type="OrthoDB" id="9849552at2"/>
<keyword evidence="2" id="KW-1133">Transmembrane helix</keyword>